<accession>A0ABY2Y2R5</accession>
<name>A0ABY2Y2R5_9HYPH</name>
<organism evidence="2 3">
    <name type="scientific">Ochrobactrum teleogrylli</name>
    <dbReference type="NCBI Taxonomy" id="2479765"/>
    <lineage>
        <taxon>Bacteria</taxon>
        <taxon>Pseudomonadati</taxon>
        <taxon>Pseudomonadota</taxon>
        <taxon>Alphaproteobacteria</taxon>
        <taxon>Hyphomicrobiales</taxon>
        <taxon>Brucellaceae</taxon>
        <taxon>Brucella/Ochrobactrum group</taxon>
        <taxon>Ochrobactrum</taxon>
    </lineage>
</organism>
<dbReference type="EMBL" id="VEWL01000008">
    <property type="protein sequence ID" value="TNV14183.1"/>
    <property type="molecule type" value="Genomic_DNA"/>
</dbReference>
<dbReference type="RefSeq" id="WP_140025316.1">
    <property type="nucleotide sequence ID" value="NZ_JBHUFG010000041.1"/>
</dbReference>
<reference evidence="2 3" key="1">
    <citation type="submission" date="2019-06" db="EMBL/GenBank/DDBJ databases">
        <title>Ochrobactrum cricket sp.nov., isolated from the insect Teleogryllus occipitalis living in deserted cropland.</title>
        <authorList>
            <person name="Hu M."/>
        </authorList>
    </citation>
    <scope>NUCLEOTIDE SEQUENCE [LARGE SCALE GENOMIC DNA]</scope>
    <source>
        <strain evidence="2 3">LCB8</strain>
    </source>
</reference>
<evidence type="ECO:0000259" key="1">
    <source>
        <dbReference type="Pfam" id="PF13524"/>
    </source>
</evidence>
<evidence type="ECO:0000313" key="2">
    <source>
        <dbReference type="EMBL" id="TNV14183.1"/>
    </source>
</evidence>
<proteinExistence type="predicted"/>
<protein>
    <submittedName>
        <fullName evidence="2">Glycosyltransferase</fullName>
    </submittedName>
</protein>
<dbReference type="Proteomes" id="UP000312784">
    <property type="component" value="Unassembled WGS sequence"/>
</dbReference>
<keyword evidence="3" id="KW-1185">Reference proteome</keyword>
<gene>
    <name evidence="2" type="ORF">FIC94_14210</name>
</gene>
<dbReference type="InterPro" id="IPR055259">
    <property type="entry name" value="YkvP/CgeB_Glyco_trans-like"/>
</dbReference>
<sequence>MNSPRSIFASLKVALIADEPTRICLSHECRVMNLTPWNSLYIFDHWKPDLLLVESAWEGYRGSWRYGIASYPDHPERSNALLDCVVGRARDESIPTIFWNREDGVHFDRFVASARLFEYIFTVDENTLPLYRVALTDAATLGVLMFAAQPAIHFPAPAEPVRRLAFVGSYSRHIHAQRRRWQDMAFQTANDIGLTVYNRNSNRRSEQYCFPNEPWIRVRKAITHRRTASVYRSYVASLNVNTVENSQTAFSRRLVEIIASGGLAVTNTTPSVMRHFRNFCETIDSEDEARGLFDRLARDGWSRSDRERMRAGADHVLQHHTWRHRLGQIMERVS</sequence>
<dbReference type="Pfam" id="PF13524">
    <property type="entry name" value="Glyco_trans_1_2"/>
    <property type="match status" value="1"/>
</dbReference>
<feature type="domain" description="Spore protein YkvP/CgeB glycosyl transferase-like" evidence="1">
    <location>
        <begin position="215"/>
        <end position="330"/>
    </location>
</feature>
<comment type="caution">
    <text evidence="2">The sequence shown here is derived from an EMBL/GenBank/DDBJ whole genome shotgun (WGS) entry which is preliminary data.</text>
</comment>
<evidence type="ECO:0000313" key="3">
    <source>
        <dbReference type="Proteomes" id="UP000312784"/>
    </source>
</evidence>